<evidence type="ECO:0000313" key="9">
    <source>
        <dbReference type="Proteomes" id="UP000824540"/>
    </source>
</evidence>
<dbReference type="SMART" id="SM00397">
    <property type="entry name" value="t_SNARE"/>
    <property type="match status" value="1"/>
</dbReference>
<evidence type="ECO:0000256" key="2">
    <source>
        <dbReference type="ARBA" id="ARBA00009063"/>
    </source>
</evidence>
<evidence type="ECO:0000256" key="5">
    <source>
        <dbReference type="ARBA" id="ARBA00023136"/>
    </source>
</evidence>
<dbReference type="SMART" id="SM00503">
    <property type="entry name" value="SynN"/>
    <property type="match status" value="1"/>
</dbReference>
<gene>
    <name evidence="8" type="ORF">JZ751_005212</name>
</gene>
<dbReference type="GO" id="GO:0006886">
    <property type="term" value="P:intracellular protein transport"/>
    <property type="evidence" value="ECO:0007669"/>
    <property type="project" value="InterPro"/>
</dbReference>
<comment type="subcellular location">
    <subcellularLocation>
        <location evidence="1">Endomembrane system</location>
        <topology evidence="1">Peripheral membrane protein</topology>
    </subcellularLocation>
</comment>
<evidence type="ECO:0000256" key="1">
    <source>
        <dbReference type="ARBA" id="ARBA00004184"/>
    </source>
</evidence>
<dbReference type="InterPro" id="IPR006011">
    <property type="entry name" value="Syntaxin_N"/>
</dbReference>
<dbReference type="InterPro" id="IPR000727">
    <property type="entry name" value="T_SNARE_dom"/>
</dbReference>
<protein>
    <recommendedName>
        <fullName evidence="7">t-SNARE coiled-coil homology domain-containing protein</fullName>
    </recommendedName>
</protein>
<dbReference type="PROSITE" id="PS00914">
    <property type="entry name" value="SYNTAXIN"/>
    <property type="match status" value="1"/>
</dbReference>
<proteinExistence type="inferred from homology"/>
<dbReference type="PROSITE" id="PS50192">
    <property type="entry name" value="T_SNARE"/>
    <property type="match status" value="1"/>
</dbReference>
<dbReference type="SUPFAM" id="SSF47661">
    <property type="entry name" value="t-snare proteins"/>
    <property type="match status" value="1"/>
</dbReference>
<dbReference type="EMBL" id="JAFBMS010000013">
    <property type="protein sequence ID" value="KAG9347640.1"/>
    <property type="molecule type" value="Genomic_DNA"/>
</dbReference>
<keyword evidence="5" id="KW-0472">Membrane</keyword>
<dbReference type="FunFam" id="1.20.5.110:FF:000022">
    <property type="entry name" value="Syntaxin 19"/>
    <property type="match status" value="1"/>
</dbReference>
<keyword evidence="4" id="KW-0175">Coiled coil</keyword>
<feature type="domain" description="T-SNARE coiled-coil homology" evidence="7">
    <location>
        <begin position="184"/>
        <end position="246"/>
    </location>
</feature>
<dbReference type="InterPro" id="IPR010989">
    <property type="entry name" value="SNARE"/>
</dbReference>
<dbReference type="InterPro" id="IPR045242">
    <property type="entry name" value="Syntaxin"/>
</dbReference>
<dbReference type="GO" id="GO:0031629">
    <property type="term" value="P:synaptic vesicle fusion to presynaptic active zone membrane"/>
    <property type="evidence" value="ECO:0007669"/>
    <property type="project" value="TreeGrafter"/>
</dbReference>
<dbReference type="GO" id="GO:0005484">
    <property type="term" value="F:SNAP receptor activity"/>
    <property type="evidence" value="ECO:0007669"/>
    <property type="project" value="InterPro"/>
</dbReference>
<dbReference type="PANTHER" id="PTHR19957:SF30">
    <property type="entry name" value="SYNTAXIN-11"/>
    <property type="match status" value="1"/>
</dbReference>
<dbReference type="OrthoDB" id="10255013at2759"/>
<dbReference type="Gene3D" id="1.20.58.70">
    <property type="match status" value="1"/>
</dbReference>
<reference evidence="8" key="1">
    <citation type="thesis" date="2021" institute="BYU ScholarsArchive" country="Provo, UT, USA">
        <title>Applications of and Algorithms for Genome Assembly and Genomic Analyses with an Emphasis on Marine Teleosts.</title>
        <authorList>
            <person name="Pickett B.D."/>
        </authorList>
    </citation>
    <scope>NUCLEOTIDE SEQUENCE</scope>
    <source>
        <strain evidence="8">HI-2016</strain>
    </source>
</reference>
<dbReference type="Proteomes" id="UP000824540">
    <property type="component" value="Unassembled WGS sequence"/>
</dbReference>
<accession>A0A8T2P6Y4</accession>
<evidence type="ECO:0000256" key="3">
    <source>
        <dbReference type="ARBA" id="ARBA00022448"/>
    </source>
</evidence>
<evidence type="ECO:0000313" key="8">
    <source>
        <dbReference type="EMBL" id="KAG9347640.1"/>
    </source>
</evidence>
<dbReference type="AlphaFoldDB" id="A0A8T2P6Y4"/>
<dbReference type="GO" id="GO:0031201">
    <property type="term" value="C:SNARE complex"/>
    <property type="evidence" value="ECO:0007669"/>
    <property type="project" value="TreeGrafter"/>
</dbReference>
<organism evidence="8 9">
    <name type="scientific">Albula glossodonta</name>
    <name type="common">roundjaw bonefish</name>
    <dbReference type="NCBI Taxonomy" id="121402"/>
    <lineage>
        <taxon>Eukaryota</taxon>
        <taxon>Metazoa</taxon>
        <taxon>Chordata</taxon>
        <taxon>Craniata</taxon>
        <taxon>Vertebrata</taxon>
        <taxon>Euteleostomi</taxon>
        <taxon>Actinopterygii</taxon>
        <taxon>Neopterygii</taxon>
        <taxon>Teleostei</taxon>
        <taxon>Albuliformes</taxon>
        <taxon>Albulidae</taxon>
        <taxon>Albula</taxon>
    </lineage>
</organism>
<name>A0A8T2P6Y4_9TELE</name>
<dbReference type="GO" id="GO:0000149">
    <property type="term" value="F:SNARE binding"/>
    <property type="evidence" value="ECO:0007669"/>
    <property type="project" value="TreeGrafter"/>
</dbReference>
<keyword evidence="3" id="KW-0813">Transport</keyword>
<sequence length="268" mass="31049">MKDRLGDLRVFTKDSEEDDFYSNVDEKELDHQAVVFDEECIIDQVFKEVQSIRQDIALLRMDVERLGVQNTRFLTSGESIYGRLQELEKQSKGLEEKHGGSSALVRIVHSQYVSVTRAFHNVMTQYNRAEMAQREFCKTRIQRQVSIMGRQVSGNQIEEMIETGKWNVFTENLVPDGRSSRLALAEIEKRHKELLDLEGRIQEIHDLFLQMALLVEEQGCILENIEANVCSTQNHLGKARTQFKKAVKCKRKNPCKKMFCCCFPSLNR</sequence>
<dbReference type="GO" id="GO:0048278">
    <property type="term" value="P:vesicle docking"/>
    <property type="evidence" value="ECO:0007669"/>
    <property type="project" value="TreeGrafter"/>
</dbReference>
<dbReference type="GO" id="GO:0008021">
    <property type="term" value="C:synaptic vesicle"/>
    <property type="evidence" value="ECO:0007669"/>
    <property type="project" value="TreeGrafter"/>
</dbReference>
<comment type="caution">
    <text evidence="8">The sequence shown here is derived from an EMBL/GenBank/DDBJ whole genome shotgun (WGS) entry which is preliminary data.</text>
</comment>
<comment type="similarity">
    <text evidence="2 6">Belongs to the syntaxin family.</text>
</comment>
<evidence type="ECO:0000256" key="4">
    <source>
        <dbReference type="ARBA" id="ARBA00023054"/>
    </source>
</evidence>
<keyword evidence="9" id="KW-1185">Reference proteome</keyword>
<dbReference type="InterPro" id="IPR006012">
    <property type="entry name" value="Syntaxin/epimorphin_CS"/>
</dbReference>
<evidence type="ECO:0000256" key="6">
    <source>
        <dbReference type="RuleBase" id="RU003858"/>
    </source>
</evidence>
<dbReference type="GO" id="GO:0048787">
    <property type="term" value="C:presynaptic active zone membrane"/>
    <property type="evidence" value="ECO:0007669"/>
    <property type="project" value="TreeGrafter"/>
</dbReference>
<dbReference type="PANTHER" id="PTHR19957">
    <property type="entry name" value="SYNTAXIN"/>
    <property type="match status" value="1"/>
</dbReference>
<evidence type="ECO:0000259" key="7">
    <source>
        <dbReference type="PROSITE" id="PS50192"/>
    </source>
</evidence>
<dbReference type="Pfam" id="PF00804">
    <property type="entry name" value="Syntaxin"/>
    <property type="match status" value="1"/>
</dbReference>